<gene>
    <name evidence="2" type="ORF">CBM2594_B10043</name>
</gene>
<evidence type="ECO:0000256" key="1">
    <source>
        <dbReference type="SAM" id="MobiDB-lite"/>
    </source>
</evidence>
<sequence>MRGHVADGKIGDGIARHGVVEAVAALGALAPHAGADVPAGQRATQAILAPDRKAVPRNAVQRLADVGGGGVLGDFAGDIGIGRRHAQAIAEILRQLKFQPARALFADGHAETGIDRIAAEHIGARQVERGQRQQAGLARHVELDAYLVLAALLGLEGRAAGIGAGIRQERRGEACVRPRPVRQVVHHARAAGDGVAVIVGTRRRQPVRCARPRGFVAHAPGHGPALPHADLVAQVKPQRIQGIGRIQAIGGRAADAGAVDRVVDVQRRDAAGLLQAVFLGVPVVDAEGHAVGMPGERKGTLHVGVDAERIAGKALLRAAAVHRLAVGGHGAGRYQRAGQRRGLVAQVLVQGPAGVEAMRQRVADAVLLAVIGRRIGFADKAVGRHHAIAVRHQRAVHGQALLAHVVALVVAGQDGEVGARAKVQRQRRREPAVAIPDKVGRIVAVHHQPVQAERRLAVLGQRRAHVDRHLPEAVVADGDAQFAEQFRARALADHVDQAAGLYRAEQDRGRPLEDFHALHAEQLLRHAVVAVDQQPVGKDRFRGALAADDEVVPAAPAEGIGDHAGGILQRVAEVLCLLAVEQVARDHGDRLRGVGRRFPRLGHASGAPRGETDVGLSVTGGTHRHGWQRGNVFGGVGGNGWQQQGTGGCRDGKTAEKHDGPVRKQRKAE</sequence>
<evidence type="ECO:0000313" key="2">
    <source>
        <dbReference type="EMBL" id="SPC20939.1"/>
    </source>
</evidence>
<dbReference type="Proteomes" id="UP000257139">
    <property type="component" value="Chromosome CBM2594_b"/>
</dbReference>
<organism evidence="2 3">
    <name type="scientific">Cupriavidus taiwanensis</name>
    <dbReference type="NCBI Taxonomy" id="164546"/>
    <lineage>
        <taxon>Bacteria</taxon>
        <taxon>Pseudomonadati</taxon>
        <taxon>Pseudomonadota</taxon>
        <taxon>Betaproteobacteria</taxon>
        <taxon>Burkholderiales</taxon>
        <taxon>Burkholderiaceae</taxon>
        <taxon>Cupriavidus</taxon>
    </lineage>
</organism>
<dbReference type="AlphaFoldDB" id="A0A7Z7JA84"/>
<protein>
    <submittedName>
        <fullName evidence="2">Uncharacterized protein</fullName>
    </submittedName>
</protein>
<proteinExistence type="predicted"/>
<feature type="compositionally biased region" description="Gly residues" evidence="1">
    <location>
        <begin position="632"/>
        <end position="649"/>
    </location>
</feature>
<feature type="compositionally biased region" description="Basic and acidic residues" evidence="1">
    <location>
        <begin position="650"/>
        <end position="669"/>
    </location>
</feature>
<dbReference type="EMBL" id="LT978514">
    <property type="protein sequence ID" value="SPC20939.1"/>
    <property type="molecule type" value="Genomic_DNA"/>
</dbReference>
<name>A0A7Z7JA84_9BURK</name>
<evidence type="ECO:0000313" key="3">
    <source>
        <dbReference type="Proteomes" id="UP000257139"/>
    </source>
</evidence>
<accession>A0A7Z7JA84</accession>
<reference evidence="2 3" key="1">
    <citation type="submission" date="2018-01" db="EMBL/GenBank/DDBJ databases">
        <authorList>
            <person name="Clerissi C."/>
        </authorList>
    </citation>
    <scope>NUCLEOTIDE SEQUENCE [LARGE SCALE GENOMIC DNA]</scope>
    <source>
        <strain evidence="2">Cupriavidus taiwanensis STM 6021</strain>
    </source>
</reference>
<feature type="region of interest" description="Disordered" evidence="1">
    <location>
        <begin position="597"/>
        <end position="669"/>
    </location>
</feature>